<protein>
    <submittedName>
        <fullName evidence="2">Uncharacterized protein</fullName>
    </submittedName>
</protein>
<feature type="compositionally biased region" description="Polar residues" evidence="1">
    <location>
        <begin position="488"/>
        <end position="498"/>
    </location>
</feature>
<feature type="region of interest" description="Disordered" evidence="1">
    <location>
        <begin position="325"/>
        <end position="349"/>
    </location>
</feature>
<accession>A0A423SWY7</accession>
<feature type="compositionally biased region" description="Basic residues" evidence="1">
    <location>
        <begin position="78"/>
        <end position="87"/>
    </location>
</feature>
<feature type="compositionally biased region" description="Basic and acidic residues" evidence="1">
    <location>
        <begin position="414"/>
        <end position="424"/>
    </location>
</feature>
<sequence>MNENGEQSEKGEASPEKDSSQEKESSDKKKLDNMSSTSTEERKRTATTVAQETPMPKKRGRPKGSKNKRKNDGLPPARPKKDKKKASAKQLQEKAESKSKKERSVFSFSESDGEKVEKVSKKKTKTAQNKGRKAKEHEKVEDGNSSTDNGLTDEETKDVDKSSHKDKHKDNKLKSSQVRKGSKKVLGSVVSKLKKKSAKPRGHKKLPAASKGRRTKKQNSDASDSEEENEDKKRSRTRISRIAKIRSDESDTSDNEDIKKALLNSVAHLKGEITDDEQSDDDEDWEAVKGKRRNKRGELDVHMEMRDMVAKKRMALLNASAIMAASYSNESRRRNPTANTSSSAESEVTNVDIKRKISVKSTNRSSTTRSVITVEETTKKVKKAQGSRETEVEEHIIVKKKVKRQSGLDTDREEDSHGTDHLEMDPDILTKSPGDPERIVVESTLTYVTTQSPSAPQTVTISGESTYCISSSDGKTTTMVKEVKRKSTTTGCSTSSAPPTAYIPPTHHVQPQPPQKPANYTPLEALSVMQPVMRQHNQAGTSPAGSVMTAHTHPSHSSPGYIPPSHTVTPPQSAPTPHHSPKHMGSPNHISSGLKSPTGGPGINPPPGSPRSAPSVGQAERHHSAFTAPTPSAHAPAASAPTGYQPVSGPMPVKANYTATTSAGTGPYKAPKGSPVAAAPPYSSPPRLTSPPPPNKPPPYQHNAEPYPPPYQGSVRCPGCRILIPTSSSGWCALFTGELHLLYLVRAQPTTPGSPPGTSFASPATTHIKCPSPSCICHISLHGTHTGLHVSFPGYDC</sequence>
<organism evidence="2 3">
    <name type="scientific">Penaeus vannamei</name>
    <name type="common">Whiteleg shrimp</name>
    <name type="synonym">Litopenaeus vannamei</name>
    <dbReference type="NCBI Taxonomy" id="6689"/>
    <lineage>
        <taxon>Eukaryota</taxon>
        <taxon>Metazoa</taxon>
        <taxon>Ecdysozoa</taxon>
        <taxon>Arthropoda</taxon>
        <taxon>Crustacea</taxon>
        <taxon>Multicrustacea</taxon>
        <taxon>Malacostraca</taxon>
        <taxon>Eumalacostraca</taxon>
        <taxon>Eucarida</taxon>
        <taxon>Decapoda</taxon>
        <taxon>Dendrobranchiata</taxon>
        <taxon>Penaeoidea</taxon>
        <taxon>Penaeidae</taxon>
        <taxon>Penaeus</taxon>
    </lineage>
</organism>
<feature type="region of interest" description="Disordered" evidence="1">
    <location>
        <begin position="403"/>
        <end position="435"/>
    </location>
</feature>
<feature type="compositionally biased region" description="Acidic residues" evidence="1">
    <location>
        <begin position="274"/>
        <end position="285"/>
    </location>
</feature>
<evidence type="ECO:0000313" key="3">
    <source>
        <dbReference type="Proteomes" id="UP000283509"/>
    </source>
</evidence>
<feature type="compositionally biased region" description="Basic residues" evidence="1">
    <location>
        <begin position="234"/>
        <end position="244"/>
    </location>
</feature>
<evidence type="ECO:0000256" key="1">
    <source>
        <dbReference type="SAM" id="MobiDB-lite"/>
    </source>
</evidence>
<gene>
    <name evidence="2" type="ORF">C7M84_013118</name>
</gene>
<dbReference type="STRING" id="6689.A0A423SWY7"/>
<feature type="region of interest" description="Disordered" evidence="1">
    <location>
        <begin position="486"/>
        <end position="520"/>
    </location>
</feature>
<feature type="region of interest" description="Disordered" evidence="1">
    <location>
        <begin position="1"/>
        <end position="257"/>
    </location>
</feature>
<feature type="compositionally biased region" description="Basic residues" evidence="1">
    <location>
        <begin position="120"/>
        <end position="134"/>
    </location>
</feature>
<evidence type="ECO:0000313" key="2">
    <source>
        <dbReference type="EMBL" id="ROT68717.1"/>
    </source>
</evidence>
<proteinExistence type="predicted"/>
<feature type="compositionally biased region" description="Basic residues" evidence="1">
    <location>
        <begin position="192"/>
        <end position="217"/>
    </location>
</feature>
<comment type="caution">
    <text evidence="2">The sequence shown here is derived from an EMBL/GenBank/DDBJ whole genome shotgun (WGS) entry which is preliminary data.</text>
</comment>
<feature type="compositionally biased region" description="Basic residues" evidence="1">
    <location>
        <begin position="56"/>
        <end position="69"/>
    </location>
</feature>
<feature type="region of interest" description="Disordered" evidence="1">
    <location>
        <begin position="270"/>
        <end position="296"/>
    </location>
</feature>
<keyword evidence="3" id="KW-1185">Reference proteome</keyword>
<dbReference type="EMBL" id="QCYY01002640">
    <property type="protein sequence ID" value="ROT68717.1"/>
    <property type="molecule type" value="Genomic_DNA"/>
</dbReference>
<dbReference type="OrthoDB" id="1922186at2759"/>
<feature type="compositionally biased region" description="Polar residues" evidence="1">
    <location>
        <begin position="336"/>
        <end position="349"/>
    </location>
</feature>
<feature type="region of interest" description="Disordered" evidence="1">
    <location>
        <begin position="536"/>
        <end position="647"/>
    </location>
</feature>
<feature type="compositionally biased region" description="Pro residues" evidence="1">
    <location>
        <begin position="682"/>
        <end position="706"/>
    </location>
</feature>
<reference evidence="2 3" key="2">
    <citation type="submission" date="2019-01" db="EMBL/GenBank/DDBJ databases">
        <title>The decoding of complex shrimp genome reveals the adaptation for benthos swimmer, frequently molting mechanism and breeding impact on genome.</title>
        <authorList>
            <person name="Sun Y."/>
            <person name="Gao Y."/>
            <person name="Yu Y."/>
        </authorList>
    </citation>
    <scope>NUCLEOTIDE SEQUENCE [LARGE SCALE GENOMIC DNA]</scope>
    <source>
        <tissue evidence="2">Muscle</tissue>
    </source>
</reference>
<feature type="compositionally biased region" description="Basic and acidic residues" evidence="1">
    <location>
        <begin position="7"/>
        <end position="32"/>
    </location>
</feature>
<dbReference type="AlphaFoldDB" id="A0A423SWY7"/>
<feature type="compositionally biased region" description="Basic and acidic residues" evidence="1">
    <location>
        <begin position="158"/>
        <end position="173"/>
    </location>
</feature>
<dbReference type="Proteomes" id="UP000283509">
    <property type="component" value="Unassembled WGS sequence"/>
</dbReference>
<feature type="region of interest" description="Disordered" evidence="1">
    <location>
        <begin position="666"/>
        <end position="706"/>
    </location>
</feature>
<feature type="compositionally biased region" description="Basic and acidic residues" evidence="1">
    <location>
        <begin position="91"/>
        <end position="104"/>
    </location>
</feature>
<reference evidence="2 3" key="1">
    <citation type="submission" date="2018-04" db="EMBL/GenBank/DDBJ databases">
        <authorList>
            <person name="Zhang X."/>
            <person name="Yuan J."/>
            <person name="Li F."/>
            <person name="Xiang J."/>
        </authorList>
    </citation>
    <scope>NUCLEOTIDE SEQUENCE [LARGE SCALE GENOMIC DNA]</scope>
    <source>
        <tissue evidence="2">Muscle</tissue>
    </source>
</reference>
<name>A0A423SWY7_PENVA</name>
<feature type="compositionally biased region" description="Low complexity" evidence="1">
    <location>
        <begin position="625"/>
        <end position="642"/>
    </location>
</feature>